<organism evidence="1 2">
    <name type="scientific">Stephania japonica</name>
    <dbReference type="NCBI Taxonomy" id="461633"/>
    <lineage>
        <taxon>Eukaryota</taxon>
        <taxon>Viridiplantae</taxon>
        <taxon>Streptophyta</taxon>
        <taxon>Embryophyta</taxon>
        <taxon>Tracheophyta</taxon>
        <taxon>Spermatophyta</taxon>
        <taxon>Magnoliopsida</taxon>
        <taxon>Ranunculales</taxon>
        <taxon>Menispermaceae</taxon>
        <taxon>Menispermoideae</taxon>
        <taxon>Cissampelideae</taxon>
        <taxon>Stephania</taxon>
    </lineage>
</organism>
<protein>
    <submittedName>
        <fullName evidence="1">Uncharacterized protein</fullName>
    </submittedName>
</protein>
<evidence type="ECO:0000313" key="1">
    <source>
        <dbReference type="EMBL" id="KAK9123628.1"/>
    </source>
</evidence>
<reference evidence="1 2" key="1">
    <citation type="submission" date="2024-01" db="EMBL/GenBank/DDBJ databases">
        <title>Genome assemblies of Stephania.</title>
        <authorList>
            <person name="Yang L."/>
        </authorList>
    </citation>
    <scope>NUCLEOTIDE SEQUENCE [LARGE SCALE GENOMIC DNA]</scope>
    <source>
        <strain evidence="1">QJT</strain>
        <tissue evidence="1">Leaf</tissue>
    </source>
</reference>
<comment type="caution">
    <text evidence="1">The sequence shown here is derived from an EMBL/GenBank/DDBJ whole genome shotgun (WGS) entry which is preliminary data.</text>
</comment>
<sequence length="147" mass="17714">MEQRDAESLMLHFQHCNCPRTYHNLILYPDQVDIAGKGLVDYFLTPIINNMDTKYQQALQIFALYTARVSRYPKGYNEIRETVHIEPKRERIEIRICGECRLERTMRRHAKYTRQNCDVVTFREIRETVHIEPKRKRIEIRICGECR</sequence>
<gene>
    <name evidence="1" type="ORF">Sjap_013230</name>
</gene>
<dbReference type="EMBL" id="JBBNAE010000005">
    <property type="protein sequence ID" value="KAK9123628.1"/>
    <property type="molecule type" value="Genomic_DNA"/>
</dbReference>
<proteinExistence type="predicted"/>
<dbReference type="AlphaFoldDB" id="A0AAP0IXQ5"/>
<dbReference type="Proteomes" id="UP001417504">
    <property type="component" value="Unassembled WGS sequence"/>
</dbReference>
<evidence type="ECO:0000313" key="2">
    <source>
        <dbReference type="Proteomes" id="UP001417504"/>
    </source>
</evidence>
<keyword evidence="2" id="KW-1185">Reference proteome</keyword>
<name>A0AAP0IXQ5_9MAGN</name>
<accession>A0AAP0IXQ5</accession>